<evidence type="ECO:0000259" key="3">
    <source>
        <dbReference type="PROSITE" id="PS51459"/>
    </source>
</evidence>
<dbReference type="PANTHER" id="PTHR13504:SF33">
    <property type="entry name" value="FIC FAMILY PROTEIN"/>
    <property type="match status" value="1"/>
</dbReference>
<dbReference type="STRING" id="519452.SAMN04488139_2132"/>
<keyword evidence="2" id="KW-0067">ATP-binding</keyword>
<dbReference type="SUPFAM" id="SSF140931">
    <property type="entry name" value="Fic-like"/>
    <property type="match status" value="1"/>
</dbReference>
<keyword evidence="5" id="KW-1185">Reference proteome</keyword>
<dbReference type="InterPro" id="IPR036597">
    <property type="entry name" value="Fido-like_dom_sf"/>
</dbReference>
<dbReference type="GO" id="GO:0006355">
    <property type="term" value="P:regulation of DNA-templated transcription"/>
    <property type="evidence" value="ECO:0007669"/>
    <property type="project" value="UniProtKB-ARBA"/>
</dbReference>
<dbReference type="PANTHER" id="PTHR13504">
    <property type="entry name" value="FIDO DOMAIN-CONTAINING PROTEIN DDB_G0283145"/>
    <property type="match status" value="1"/>
</dbReference>
<feature type="binding site" evidence="2">
    <location>
        <begin position="249"/>
        <end position="250"/>
    </location>
    <ligand>
        <name>ATP</name>
        <dbReference type="ChEBI" id="CHEBI:30616"/>
    </ligand>
</feature>
<reference evidence="5" key="1">
    <citation type="journal article" date="2018" name="Front. Microbiol.">
        <title>Genome-Based Analysis Reveals the Taxonomy and Diversity of the Family Idiomarinaceae.</title>
        <authorList>
            <person name="Liu Y."/>
            <person name="Lai Q."/>
            <person name="Shao Z."/>
        </authorList>
    </citation>
    <scope>NUCLEOTIDE SEQUENCE [LARGE SCALE GENOMIC DNA]</scope>
    <source>
        <strain evidence="5">908033</strain>
    </source>
</reference>
<dbReference type="InterPro" id="IPR025230">
    <property type="entry name" value="DUF4172"/>
</dbReference>
<dbReference type="Proteomes" id="UP000286985">
    <property type="component" value="Unassembled WGS sequence"/>
</dbReference>
<evidence type="ECO:0000256" key="1">
    <source>
        <dbReference type="PIRSR" id="PIRSR640198-1"/>
    </source>
</evidence>
<dbReference type="OrthoDB" id="9807853at2"/>
<dbReference type="AlphaFoldDB" id="A0A432XI55"/>
<dbReference type="InterPro" id="IPR036388">
    <property type="entry name" value="WH-like_DNA-bd_sf"/>
</dbReference>
<dbReference type="InterPro" id="IPR003812">
    <property type="entry name" value="Fido"/>
</dbReference>
<dbReference type="Gene3D" id="1.10.10.10">
    <property type="entry name" value="Winged helix-like DNA-binding domain superfamily/Winged helix DNA-binding domain"/>
    <property type="match status" value="1"/>
</dbReference>
<dbReference type="SUPFAM" id="SSF46785">
    <property type="entry name" value="Winged helix' DNA-binding domain"/>
    <property type="match status" value="1"/>
</dbReference>
<dbReference type="GO" id="GO:0005524">
    <property type="term" value="F:ATP binding"/>
    <property type="evidence" value="ECO:0007669"/>
    <property type="project" value="UniProtKB-KW"/>
</dbReference>
<gene>
    <name evidence="4" type="ORF">CWE24_06550</name>
</gene>
<organism evidence="4 5">
    <name type="scientific">Pseudidiomarina donghaiensis</name>
    <dbReference type="NCBI Taxonomy" id="519452"/>
    <lineage>
        <taxon>Bacteria</taxon>
        <taxon>Pseudomonadati</taxon>
        <taxon>Pseudomonadota</taxon>
        <taxon>Gammaproteobacteria</taxon>
        <taxon>Alteromonadales</taxon>
        <taxon>Idiomarinaceae</taxon>
        <taxon>Pseudidiomarina</taxon>
    </lineage>
</organism>
<dbReference type="Pfam" id="PF02661">
    <property type="entry name" value="Fic"/>
    <property type="match status" value="1"/>
</dbReference>
<dbReference type="EMBL" id="PIPU01000002">
    <property type="protein sequence ID" value="RUO48439.1"/>
    <property type="molecule type" value="Genomic_DNA"/>
</dbReference>
<name>A0A432XI55_9GAMM</name>
<dbReference type="InterPro" id="IPR040198">
    <property type="entry name" value="Fido_containing"/>
</dbReference>
<comment type="caution">
    <text evidence="4">The sequence shown here is derived from an EMBL/GenBank/DDBJ whole genome shotgun (WGS) entry which is preliminary data.</text>
</comment>
<sequence>MHVQQWLWQHPEWTNFKWQNTALQPLLRRAYDCLGQLKGRMAAVEGYEEFTLDALLTNIVASSAIESEKVDVYSVRSSLARQLGIDDQNPVRVSEQSEGLASLMRDAVTEWQRPLSMQTLLQWHQWLFQGQDSLLQKVKPGMLRGNAPMQIISGPIHKPKIHFEAPPRAALNSELEHFINWFNNTATSTNDPLLRAGIAHLWFVTIHPFEDGNGRIVRALTDRALAQADQNSVRLFAMSEAILAHRNAYYEVLERTQKGGVDITDWLVWFVQTLILAVQGAMTKIDKTLFKTQFWGKHADKALLEPQRKVLNRMLDGDFEQGINATQYLRVAKVSKATATRHLSELVNQGLLEKLPGGGRSTRYALVPS</sequence>
<protein>
    <submittedName>
        <fullName evidence="4">DUF4172 domain-containing protein</fullName>
    </submittedName>
</protein>
<dbReference type="PROSITE" id="PS51459">
    <property type="entry name" value="FIDO"/>
    <property type="match status" value="1"/>
</dbReference>
<dbReference type="Pfam" id="PF13776">
    <property type="entry name" value="DUF4172"/>
    <property type="match status" value="1"/>
</dbReference>
<dbReference type="InterPro" id="IPR011991">
    <property type="entry name" value="ArsR-like_HTH"/>
</dbReference>
<feature type="domain" description="Fido" evidence="3">
    <location>
        <begin position="115"/>
        <end position="272"/>
    </location>
</feature>
<dbReference type="CDD" id="cd00090">
    <property type="entry name" value="HTH_ARSR"/>
    <property type="match status" value="1"/>
</dbReference>
<evidence type="ECO:0000313" key="4">
    <source>
        <dbReference type="EMBL" id="RUO48439.1"/>
    </source>
</evidence>
<proteinExistence type="predicted"/>
<dbReference type="Gene3D" id="1.10.3290.10">
    <property type="entry name" value="Fido-like domain"/>
    <property type="match status" value="1"/>
</dbReference>
<evidence type="ECO:0000256" key="2">
    <source>
        <dbReference type="PIRSR" id="PIRSR640198-2"/>
    </source>
</evidence>
<dbReference type="RefSeq" id="WP_092841309.1">
    <property type="nucleotide sequence ID" value="NZ_FPCF01000006.1"/>
</dbReference>
<keyword evidence="2" id="KW-0547">Nucleotide-binding</keyword>
<evidence type="ECO:0000313" key="5">
    <source>
        <dbReference type="Proteomes" id="UP000286985"/>
    </source>
</evidence>
<dbReference type="InterPro" id="IPR036390">
    <property type="entry name" value="WH_DNA-bd_sf"/>
</dbReference>
<accession>A0A432XI55</accession>
<feature type="binding site" evidence="2">
    <location>
        <begin position="211"/>
        <end position="218"/>
    </location>
    <ligand>
        <name>ATP</name>
        <dbReference type="ChEBI" id="CHEBI:30616"/>
    </ligand>
</feature>
<feature type="active site" evidence="1">
    <location>
        <position position="207"/>
    </location>
</feature>